<sequence length="434" mass="46398">MTRSPDAVLARLSGLYPKAIDLSLDRVKHLLARLGDPQDQLPPVVHIAGTNGKGSTVATLRAILEAAGYRVHAYTSPHLVRFNERIRLAGRLIEDEALVALLDEIERTNDGTPITFFEITTAAAFLAFSRAPADIVLLETGLGGRRDATNVIPRPAATVITPISMDHMNYLGDTLTLIAGDKAGIIKPGVPVVIDPQPAEAMAVLEAEWRMVEAPAYRAGEEWRAEPTMESGRFGGWRFEGQRWAFDLPLSRLPGQHQIINAGGAVACLERLDEFRIDRDAIARGLGAVEWPARLQRLSHGPLVDALPDGWDLWLDGAHNEGGGAVLADHLAQWTDRPTYLIVGALNTRNPADFLRPVARHVAAVQGVAIPGAENSHTADAIVEGARAVGIRAAPAPSVEAALAAIIAEAGAGPVRVMICGTLYLAGWVLAENG</sequence>
<keyword evidence="13" id="KW-1185">Reference proteome</keyword>
<dbReference type="PIRSF" id="PIRSF001563">
    <property type="entry name" value="Folylpolyglu_synth"/>
    <property type="match status" value="1"/>
</dbReference>
<dbReference type="Pfam" id="PF08245">
    <property type="entry name" value="Mur_ligase_M"/>
    <property type="match status" value="1"/>
</dbReference>
<feature type="domain" description="Mur ligase central" evidence="11">
    <location>
        <begin position="47"/>
        <end position="268"/>
    </location>
</feature>
<dbReference type="NCBIfam" id="TIGR01499">
    <property type="entry name" value="folC"/>
    <property type="match status" value="1"/>
</dbReference>
<evidence type="ECO:0000313" key="12">
    <source>
        <dbReference type="EMBL" id="GGF41812.1"/>
    </source>
</evidence>
<evidence type="ECO:0000313" key="13">
    <source>
        <dbReference type="Proteomes" id="UP000646365"/>
    </source>
</evidence>
<dbReference type="EMBL" id="BMJQ01000018">
    <property type="protein sequence ID" value="GGF41812.1"/>
    <property type="molecule type" value="Genomic_DNA"/>
</dbReference>
<evidence type="ECO:0000256" key="5">
    <source>
        <dbReference type="ARBA" id="ARBA00022723"/>
    </source>
</evidence>
<dbReference type="InterPro" id="IPR013221">
    <property type="entry name" value="Mur_ligase_cen"/>
</dbReference>
<proteinExistence type="inferred from homology"/>
<evidence type="ECO:0000256" key="8">
    <source>
        <dbReference type="ARBA" id="ARBA00022842"/>
    </source>
</evidence>
<comment type="cofactor">
    <cofactor evidence="1">
        <name>Mg(2+)</name>
        <dbReference type="ChEBI" id="CHEBI:18420"/>
    </cofactor>
</comment>
<evidence type="ECO:0000256" key="9">
    <source>
        <dbReference type="ARBA" id="ARBA00047493"/>
    </source>
</evidence>
<dbReference type="InterPro" id="IPR036615">
    <property type="entry name" value="Mur_ligase_C_dom_sf"/>
</dbReference>
<dbReference type="RefSeq" id="WP_189051410.1">
    <property type="nucleotide sequence ID" value="NZ_BMJQ01000018.1"/>
</dbReference>
<dbReference type="PANTHER" id="PTHR11136">
    <property type="entry name" value="FOLYLPOLYGLUTAMATE SYNTHASE-RELATED"/>
    <property type="match status" value="1"/>
</dbReference>
<dbReference type="Gene3D" id="3.90.190.20">
    <property type="entry name" value="Mur ligase, C-terminal domain"/>
    <property type="match status" value="1"/>
</dbReference>
<dbReference type="SUPFAM" id="SSF53623">
    <property type="entry name" value="MurD-like peptide ligases, catalytic domain"/>
    <property type="match status" value="1"/>
</dbReference>
<keyword evidence="7 10" id="KW-0067">ATP-binding</keyword>
<comment type="caution">
    <text evidence="12">The sequence shown here is derived from an EMBL/GenBank/DDBJ whole genome shotgun (WGS) entry which is preliminary data.</text>
</comment>
<dbReference type="SUPFAM" id="SSF53244">
    <property type="entry name" value="MurD-like peptide ligases, peptide-binding domain"/>
    <property type="match status" value="1"/>
</dbReference>
<dbReference type="PROSITE" id="PS01012">
    <property type="entry name" value="FOLYLPOLYGLU_SYNT_2"/>
    <property type="match status" value="1"/>
</dbReference>
<dbReference type="Proteomes" id="UP000646365">
    <property type="component" value="Unassembled WGS sequence"/>
</dbReference>
<dbReference type="PANTHER" id="PTHR11136:SF0">
    <property type="entry name" value="DIHYDROFOLATE SYNTHETASE-RELATED"/>
    <property type="match status" value="1"/>
</dbReference>
<dbReference type="FunFam" id="3.40.1190.10:FF:000011">
    <property type="entry name" value="Folylpolyglutamate synthase/dihydrofolate synthase"/>
    <property type="match status" value="1"/>
</dbReference>
<name>A0A8J3E675_9PROT</name>
<keyword evidence="5" id="KW-0479">Metal-binding</keyword>
<comment type="catalytic activity">
    <reaction evidence="9">
        <text>(6S)-5,6,7,8-tetrahydrofolyl-(gamma-L-Glu)(n) + L-glutamate + ATP = (6S)-5,6,7,8-tetrahydrofolyl-(gamma-L-Glu)(n+1) + ADP + phosphate + H(+)</text>
        <dbReference type="Rhea" id="RHEA:10580"/>
        <dbReference type="Rhea" id="RHEA-COMP:14738"/>
        <dbReference type="Rhea" id="RHEA-COMP:14740"/>
        <dbReference type="ChEBI" id="CHEBI:15378"/>
        <dbReference type="ChEBI" id="CHEBI:29985"/>
        <dbReference type="ChEBI" id="CHEBI:30616"/>
        <dbReference type="ChEBI" id="CHEBI:43474"/>
        <dbReference type="ChEBI" id="CHEBI:141005"/>
        <dbReference type="ChEBI" id="CHEBI:456216"/>
        <dbReference type="EC" id="6.3.2.17"/>
    </reaction>
</comment>
<evidence type="ECO:0000256" key="2">
    <source>
        <dbReference type="ARBA" id="ARBA00008276"/>
    </source>
</evidence>
<dbReference type="GO" id="GO:0046654">
    <property type="term" value="P:tetrahydrofolate biosynthetic process"/>
    <property type="evidence" value="ECO:0007669"/>
    <property type="project" value="UniProtKB-UniPathway"/>
</dbReference>
<dbReference type="GO" id="GO:0005737">
    <property type="term" value="C:cytoplasm"/>
    <property type="evidence" value="ECO:0007669"/>
    <property type="project" value="TreeGrafter"/>
</dbReference>
<accession>A0A8J3E675</accession>
<evidence type="ECO:0000256" key="3">
    <source>
        <dbReference type="ARBA" id="ARBA00013025"/>
    </source>
</evidence>
<keyword evidence="8" id="KW-0460">Magnesium</keyword>
<evidence type="ECO:0000256" key="7">
    <source>
        <dbReference type="ARBA" id="ARBA00022840"/>
    </source>
</evidence>
<keyword evidence="4 10" id="KW-0436">Ligase</keyword>
<dbReference type="GO" id="GO:0008841">
    <property type="term" value="F:dihydrofolate synthase activity"/>
    <property type="evidence" value="ECO:0007669"/>
    <property type="project" value="TreeGrafter"/>
</dbReference>
<reference evidence="12" key="2">
    <citation type="submission" date="2020-09" db="EMBL/GenBank/DDBJ databases">
        <authorList>
            <person name="Sun Q."/>
            <person name="Zhou Y."/>
        </authorList>
    </citation>
    <scope>NUCLEOTIDE SEQUENCE</scope>
    <source>
        <strain evidence="12">CGMCC 1.15725</strain>
    </source>
</reference>
<dbReference type="AlphaFoldDB" id="A0A8J3E675"/>
<dbReference type="GO" id="GO:0046872">
    <property type="term" value="F:metal ion binding"/>
    <property type="evidence" value="ECO:0007669"/>
    <property type="project" value="UniProtKB-KW"/>
</dbReference>
<dbReference type="InterPro" id="IPR001645">
    <property type="entry name" value="Folylpolyglutamate_synth"/>
</dbReference>
<evidence type="ECO:0000256" key="1">
    <source>
        <dbReference type="ARBA" id="ARBA00001946"/>
    </source>
</evidence>
<evidence type="ECO:0000256" key="6">
    <source>
        <dbReference type="ARBA" id="ARBA00022741"/>
    </source>
</evidence>
<dbReference type="GO" id="GO:0005524">
    <property type="term" value="F:ATP binding"/>
    <property type="evidence" value="ECO:0007669"/>
    <property type="project" value="UniProtKB-KW"/>
</dbReference>
<organism evidence="12 13">
    <name type="scientific">Aliidongia dinghuensis</name>
    <dbReference type="NCBI Taxonomy" id="1867774"/>
    <lineage>
        <taxon>Bacteria</taxon>
        <taxon>Pseudomonadati</taxon>
        <taxon>Pseudomonadota</taxon>
        <taxon>Alphaproteobacteria</taxon>
        <taxon>Rhodospirillales</taxon>
        <taxon>Dongiaceae</taxon>
        <taxon>Aliidongia</taxon>
    </lineage>
</organism>
<dbReference type="InterPro" id="IPR018109">
    <property type="entry name" value="Folylpolyglutamate_synth_CS"/>
</dbReference>
<dbReference type="InterPro" id="IPR036565">
    <property type="entry name" value="Mur-like_cat_sf"/>
</dbReference>
<dbReference type="Gene3D" id="3.40.1190.10">
    <property type="entry name" value="Mur-like, catalytic domain"/>
    <property type="match status" value="1"/>
</dbReference>
<keyword evidence="6 10" id="KW-0547">Nucleotide-binding</keyword>
<evidence type="ECO:0000256" key="10">
    <source>
        <dbReference type="PIRNR" id="PIRNR001563"/>
    </source>
</evidence>
<comment type="similarity">
    <text evidence="2 10">Belongs to the folylpolyglutamate synthase family.</text>
</comment>
<dbReference type="UniPathway" id="UPA00077">
    <property type="reaction ID" value="UER00157"/>
</dbReference>
<evidence type="ECO:0000259" key="11">
    <source>
        <dbReference type="Pfam" id="PF08245"/>
    </source>
</evidence>
<evidence type="ECO:0000256" key="4">
    <source>
        <dbReference type="ARBA" id="ARBA00022598"/>
    </source>
</evidence>
<gene>
    <name evidence="12" type="ORF">GCM10011611_55310</name>
</gene>
<reference evidence="12" key="1">
    <citation type="journal article" date="2014" name="Int. J. Syst. Evol. Microbiol.">
        <title>Complete genome sequence of Corynebacterium casei LMG S-19264T (=DSM 44701T), isolated from a smear-ripened cheese.</title>
        <authorList>
            <consortium name="US DOE Joint Genome Institute (JGI-PGF)"/>
            <person name="Walter F."/>
            <person name="Albersmeier A."/>
            <person name="Kalinowski J."/>
            <person name="Ruckert C."/>
        </authorList>
    </citation>
    <scope>NUCLEOTIDE SEQUENCE</scope>
    <source>
        <strain evidence="12">CGMCC 1.15725</strain>
    </source>
</reference>
<dbReference type="GO" id="GO:0004326">
    <property type="term" value="F:tetrahydrofolylpolyglutamate synthase activity"/>
    <property type="evidence" value="ECO:0007669"/>
    <property type="project" value="UniProtKB-EC"/>
</dbReference>
<dbReference type="EC" id="6.3.2.17" evidence="3"/>
<protein>
    <recommendedName>
        <fullName evidence="3">tetrahydrofolate synthase</fullName>
        <ecNumber evidence="3">6.3.2.17</ecNumber>
    </recommendedName>
</protein>